<proteinExistence type="predicted"/>
<keyword evidence="2" id="KW-1185">Reference proteome</keyword>
<reference evidence="2" key="1">
    <citation type="submission" date="2015-05" db="EMBL/GenBank/DDBJ databases">
        <authorList>
            <person name="Oh H.-M."/>
            <person name="Yang J.-A."/>
            <person name="Cho J.-C."/>
            <person name="Kang I."/>
        </authorList>
    </citation>
    <scope>NUCLEOTIDE SEQUENCE [LARGE SCALE GENOMIC DNA]</scope>
    <source>
        <strain evidence="2">IMCC 12053</strain>
    </source>
</reference>
<dbReference type="PATRIC" id="fig|1397108.4.peg.1995"/>
<evidence type="ECO:0000313" key="2">
    <source>
        <dbReference type="Proteomes" id="UP000064920"/>
    </source>
</evidence>
<evidence type="ECO:0000313" key="1">
    <source>
        <dbReference type="EMBL" id="ALI55899.1"/>
    </source>
</evidence>
<name>A0A0P0ACN8_9RHOB</name>
<dbReference type="OrthoDB" id="7874348at2"/>
<sequence length="117" mass="12493">MVRAFVLLCAVCAPLHALADTYARVQSGPEFTSAVEGRALTRLGIELVVSKNGAISGRAFGKDVTGAWVWDAGYFCRDLFFGAEDLGPNCQTVEVNGTKIKFTADRGTGQSATFSIR</sequence>
<accession>A0A0P0ACN8</accession>
<dbReference type="EMBL" id="CP012023">
    <property type="protein sequence ID" value="ALI55899.1"/>
    <property type="molecule type" value="Genomic_DNA"/>
</dbReference>
<dbReference type="KEGG" id="cmar:IMCC12053_1952"/>
<dbReference type="Proteomes" id="UP000064920">
    <property type="component" value="Chromosome"/>
</dbReference>
<dbReference type="STRING" id="1397108.IMCC12053_1952"/>
<dbReference type="RefSeq" id="WP_062218487.1">
    <property type="nucleotide sequence ID" value="NZ_CP012023.1"/>
</dbReference>
<protein>
    <submittedName>
        <fullName evidence="1">Uncharacterized protein</fullName>
    </submittedName>
</protein>
<dbReference type="AlphaFoldDB" id="A0A0P0ACN8"/>
<organism evidence="1 2">
    <name type="scientific">Celeribacter marinus</name>
    <dbReference type="NCBI Taxonomy" id="1397108"/>
    <lineage>
        <taxon>Bacteria</taxon>
        <taxon>Pseudomonadati</taxon>
        <taxon>Pseudomonadota</taxon>
        <taxon>Alphaproteobacteria</taxon>
        <taxon>Rhodobacterales</taxon>
        <taxon>Roseobacteraceae</taxon>
        <taxon>Celeribacter</taxon>
    </lineage>
</organism>
<gene>
    <name evidence="1" type="ORF">IMCC12053_1952</name>
</gene>